<dbReference type="EMBL" id="CAJPEV010004359">
    <property type="protein sequence ID" value="CAG0901662.1"/>
    <property type="molecule type" value="Genomic_DNA"/>
</dbReference>
<protein>
    <recommendedName>
        <fullName evidence="1">RWD domain-containing protein</fullName>
    </recommendedName>
</protein>
<sequence length="292" mass="33102">MRVSFSGKLFAMEKLKQELLDVKAKCEKCIPNSELVACVPAQVRVNIVKTKNKQLTACLQFPEDYPNKQVLIELKSKSICDQTLAQLTIICDDAAKKHLGQPQILLVLRLIGEFLDNNPLCICANEIASIKKLLTDSDELKLRQATSSLTLKVVCQKYFLFCKIAIPENYPEEQVGIVEKECNFPSSFLKWFIAQSVEIARQCVQPPLKKDPKAPAFVCKPSLWPVVSFIVETVKRYPCEKCHVCGTVCFPENPKDVVNDERSGMSIKRIHCGHIYHLRCLLKYMKKPPFQG</sequence>
<dbReference type="AlphaFoldDB" id="A0A7R9ADU3"/>
<dbReference type="InterPro" id="IPR013083">
    <property type="entry name" value="Znf_RING/FYVE/PHD"/>
</dbReference>
<evidence type="ECO:0000313" key="2">
    <source>
        <dbReference type="EMBL" id="CAD7252375.1"/>
    </source>
</evidence>
<dbReference type="Pfam" id="PF05773">
    <property type="entry name" value="RWD"/>
    <property type="match status" value="1"/>
</dbReference>
<dbReference type="PANTHER" id="PTHR40237:SF1">
    <property type="entry name" value="LD44813P"/>
    <property type="match status" value="1"/>
</dbReference>
<dbReference type="PANTHER" id="PTHR40237">
    <property type="entry name" value="LD44813P"/>
    <property type="match status" value="1"/>
</dbReference>
<gene>
    <name evidence="2" type="ORF">DSTB1V02_LOCUS12133</name>
</gene>
<feature type="non-terminal residue" evidence="2">
    <location>
        <position position="292"/>
    </location>
</feature>
<reference evidence="2" key="1">
    <citation type="submission" date="2020-11" db="EMBL/GenBank/DDBJ databases">
        <authorList>
            <person name="Tran Van P."/>
        </authorList>
    </citation>
    <scope>NUCLEOTIDE SEQUENCE</scope>
</reference>
<dbReference type="InterPro" id="IPR006575">
    <property type="entry name" value="RWD_dom"/>
</dbReference>
<organism evidence="2">
    <name type="scientific">Darwinula stevensoni</name>
    <dbReference type="NCBI Taxonomy" id="69355"/>
    <lineage>
        <taxon>Eukaryota</taxon>
        <taxon>Metazoa</taxon>
        <taxon>Ecdysozoa</taxon>
        <taxon>Arthropoda</taxon>
        <taxon>Crustacea</taxon>
        <taxon>Oligostraca</taxon>
        <taxon>Ostracoda</taxon>
        <taxon>Podocopa</taxon>
        <taxon>Podocopida</taxon>
        <taxon>Darwinulocopina</taxon>
        <taxon>Darwinuloidea</taxon>
        <taxon>Darwinulidae</taxon>
        <taxon>Darwinula</taxon>
    </lineage>
</organism>
<evidence type="ECO:0000313" key="3">
    <source>
        <dbReference type="Proteomes" id="UP000677054"/>
    </source>
</evidence>
<dbReference type="Gene3D" id="3.10.110.10">
    <property type="entry name" value="Ubiquitin Conjugating Enzyme"/>
    <property type="match status" value="1"/>
</dbReference>
<dbReference type="Gene3D" id="3.30.40.10">
    <property type="entry name" value="Zinc/RING finger domain, C3HC4 (zinc finger)"/>
    <property type="match status" value="1"/>
</dbReference>
<dbReference type="EMBL" id="LR903876">
    <property type="protein sequence ID" value="CAD7252375.1"/>
    <property type="molecule type" value="Genomic_DNA"/>
</dbReference>
<proteinExistence type="predicted"/>
<accession>A0A7R9ADU3</accession>
<keyword evidence="3" id="KW-1185">Reference proteome</keyword>
<dbReference type="Proteomes" id="UP000677054">
    <property type="component" value="Unassembled WGS sequence"/>
</dbReference>
<dbReference type="SUPFAM" id="SSF57850">
    <property type="entry name" value="RING/U-box"/>
    <property type="match status" value="1"/>
</dbReference>
<evidence type="ECO:0000259" key="1">
    <source>
        <dbReference type="Pfam" id="PF05773"/>
    </source>
</evidence>
<dbReference type="OrthoDB" id="8062037at2759"/>
<name>A0A7R9ADU3_9CRUS</name>
<feature type="domain" description="RWD" evidence="1">
    <location>
        <begin position="32"/>
        <end position="114"/>
    </location>
</feature>
<dbReference type="InterPro" id="IPR016135">
    <property type="entry name" value="UBQ-conjugating_enzyme/RWD"/>
</dbReference>